<comment type="caution">
    <text evidence="2">The sequence shown here is derived from an EMBL/GenBank/DDBJ whole genome shotgun (WGS) entry which is preliminary data.</text>
</comment>
<evidence type="ECO:0000259" key="1">
    <source>
        <dbReference type="Pfam" id="PF04273"/>
    </source>
</evidence>
<reference evidence="2" key="1">
    <citation type="submission" date="2020-12" db="EMBL/GenBank/DDBJ databases">
        <title>Comamonas sp. nov., isolated from stream water.</title>
        <authorList>
            <person name="Park K.-H."/>
        </authorList>
    </citation>
    <scope>NUCLEOTIDE SEQUENCE</scope>
    <source>
        <strain evidence="2">EJ-4</strain>
    </source>
</reference>
<sequence>MKSPSAHARVDVWEREVTPFNAIPPYDILSVIGQISPDDLQAIAAAGFKSLVCNRPDGESSGQFSSQDIATAAHAVGLKLAYLPFVSGSVRAQDGRDFGDLLTQLPGPVLAFCRNGTRSALLWALSQVGSTPWPDLVHRAAQAGFNLTSLVPPVPPSKS</sequence>
<dbReference type="SUPFAM" id="SSF52799">
    <property type="entry name" value="(Phosphotyrosine protein) phosphatases II"/>
    <property type="match status" value="1"/>
</dbReference>
<gene>
    <name evidence="2" type="ORF">HF327_012550</name>
</gene>
<proteinExistence type="predicted"/>
<organism evidence="2 3">
    <name type="scientific">Comamonas suwonensis</name>
    <dbReference type="NCBI Taxonomy" id="2606214"/>
    <lineage>
        <taxon>Bacteria</taxon>
        <taxon>Pseudomonadati</taxon>
        <taxon>Pseudomonadota</taxon>
        <taxon>Betaproteobacteria</taxon>
        <taxon>Burkholderiales</taxon>
        <taxon>Comamonadaceae</taxon>
        <taxon>Comamonas</taxon>
    </lineage>
</organism>
<dbReference type="Gene3D" id="3.90.190.10">
    <property type="entry name" value="Protein tyrosine phosphatase superfamily"/>
    <property type="match status" value="1"/>
</dbReference>
<dbReference type="InterPro" id="IPR029021">
    <property type="entry name" value="Prot-tyrosine_phosphatase-like"/>
</dbReference>
<accession>A0A843B8G5</accession>
<dbReference type="GO" id="GO:0016787">
    <property type="term" value="F:hydrolase activity"/>
    <property type="evidence" value="ECO:0007669"/>
    <property type="project" value="InterPro"/>
</dbReference>
<dbReference type="EMBL" id="JABBCQ020000010">
    <property type="protein sequence ID" value="MBI1625330.1"/>
    <property type="molecule type" value="Genomic_DNA"/>
</dbReference>
<name>A0A843B8G5_9BURK</name>
<feature type="domain" description="Beta-lactamase hydrolase-like protein phosphatase-like" evidence="1">
    <location>
        <begin position="29"/>
        <end position="129"/>
    </location>
</feature>
<dbReference type="Pfam" id="PF04273">
    <property type="entry name" value="BLH_phosphatase"/>
    <property type="match status" value="1"/>
</dbReference>
<dbReference type="AlphaFoldDB" id="A0A843B8G5"/>
<keyword evidence="3" id="KW-1185">Reference proteome</keyword>
<dbReference type="NCBIfam" id="TIGR01244">
    <property type="entry name" value="TIGR01244 family sulfur transferase"/>
    <property type="match status" value="1"/>
</dbReference>
<evidence type="ECO:0000313" key="3">
    <source>
        <dbReference type="Proteomes" id="UP000530032"/>
    </source>
</evidence>
<dbReference type="Proteomes" id="UP000530032">
    <property type="component" value="Unassembled WGS sequence"/>
</dbReference>
<evidence type="ECO:0000313" key="2">
    <source>
        <dbReference type="EMBL" id="MBI1625330.1"/>
    </source>
</evidence>
<dbReference type="InterPro" id="IPR005939">
    <property type="entry name" value="BLH_phosphatase-like"/>
</dbReference>
<protein>
    <submittedName>
        <fullName evidence="2">TIGR01244 family phosphatase</fullName>
    </submittedName>
</protein>